<comment type="caution">
    <text evidence="2">The sequence shown here is derived from an EMBL/GenBank/DDBJ whole genome shotgun (WGS) entry which is preliminary data.</text>
</comment>
<reference evidence="2 3" key="1">
    <citation type="journal article" date="2015" name="Genome Announc.">
        <title>Expanding the biotechnology potential of lactobacilli through comparative genomics of 213 strains and associated genera.</title>
        <authorList>
            <person name="Sun Z."/>
            <person name="Harris H.M."/>
            <person name="McCann A."/>
            <person name="Guo C."/>
            <person name="Argimon S."/>
            <person name="Zhang W."/>
            <person name="Yang X."/>
            <person name="Jeffery I.B."/>
            <person name="Cooney J.C."/>
            <person name="Kagawa T.F."/>
            <person name="Liu W."/>
            <person name="Song Y."/>
            <person name="Salvetti E."/>
            <person name="Wrobel A."/>
            <person name="Rasinkangas P."/>
            <person name="Parkhill J."/>
            <person name="Rea M.C."/>
            <person name="O'Sullivan O."/>
            <person name="Ritari J."/>
            <person name="Douillard F.P."/>
            <person name="Paul Ross R."/>
            <person name="Yang R."/>
            <person name="Briner A.E."/>
            <person name="Felis G.E."/>
            <person name="de Vos W.M."/>
            <person name="Barrangou R."/>
            <person name="Klaenhammer T.R."/>
            <person name="Caufield P.W."/>
            <person name="Cui Y."/>
            <person name="Zhang H."/>
            <person name="O'Toole P.W."/>
        </authorList>
    </citation>
    <scope>NUCLEOTIDE SEQUENCE [LARGE SCALE GENOMIC DNA]</scope>
    <source>
        <strain evidence="2 3">DSM 15833</strain>
    </source>
</reference>
<dbReference type="STRING" id="1423740.FC36_GL001158"/>
<organism evidence="2 3">
    <name type="scientific">Ligilactobacillus equi DSM 15833 = JCM 10991</name>
    <dbReference type="NCBI Taxonomy" id="1423740"/>
    <lineage>
        <taxon>Bacteria</taxon>
        <taxon>Bacillati</taxon>
        <taxon>Bacillota</taxon>
        <taxon>Bacilli</taxon>
        <taxon>Lactobacillales</taxon>
        <taxon>Lactobacillaceae</taxon>
        <taxon>Ligilactobacillus</taxon>
    </lineage>
</organism>
<proteinExistence type="predicted"/>
<sequence>MSKKYTDSKSNLFYTLSTIFLTVITVATTILFIIVPKLLIIVPFIIAYFLYAGEHTATDEELFGPKNKEN</sequence>
<evidence type="ECO:0000313" key="3">
    <source>
        <dbReference type="Proteomes" id="UP000051048"/>
    </source>
</evidence>
<dbReference type="Proteomes" id="UP000051048">
    <property type="component" value="Unassembled WGS sequence"/>
</dbReference>
<keyword evidence="1" id="KW-0472">Membrane</keyword>
<keyword evidence="1" id="KW-1133">Transmembrane helix</keyword>
<accession>A0A0R1T9W9</accession>
<dbReference type="EMBL" id="AZFH01000157">
    <property type="protein sequence ID" value="KRL78108.1"/>
    <property type="molecule type" value="Genomic_DNA"/>
</dbReference>
<name>A0A0R1T9W9_9LACO</name>
<dbReference type="AlphaFoldDB" id="A0A0R1T9W9"/>
<evidence type="ECO:0000313" key="2">
    <source>
        <dbReference type="EMBL" id="KRL78108.1"/>
    </source>
</evidence>
<evidence type="ECO:0000256" key="1">
    <source>
        <dbReference type="SAM" id="Phobius"/>
    </source>
</evidence>
<protein>
    <submittedName>
        <fullName evidence="2">Uncharacterized protein</fullName>
    </submittedName>
</protein>
<keyword evidence="1" id="KW-0812">Transmembrane</keyword>
<dbReference type="RefSeq" id="WP_023859199.1">
    <property type="nucleotide sequence ID" value="NZ_AZFH01000157.1"/>
</dbReference>
<dbReference type="PATRIC" id="fig|1423740.3.peg.1248"/>
<feature type="transmembrane region" description="Helical" evidence="1">
    <location>
        <begin position="12"/>
        <end position="34"/>
    </location>
</feature>
<gene>
    <name evidence="2" type="ORF">FC36_GL001158</name>
</gene>